<evidence type="ECO:0000256" key="5">
    <source>
        <dbReference type="SAM" id="Phobius"/>
    </source>
</evidence>
<dbReference type="EMBL" id="CP017704">
    <property type="protein sequence ID" value="ASS92504.1"/>
    <property type="molecule type" value="Genomic_DNA"/>
</dbReference>
<comment type="similarity">
    <text evidence="2 4">Belongs to the GerABKA family.</text>
</comment>
<keyword evidence="3 4" id="KW-0472">Membrane</keyword>
<reference evidence="6 7" key="1">
    <citation type="submission" date="2016-10" db="EMBL/GenBank/DDBJ databases">
        <title>The whole genome sequencing and assembly of Bacillus simplex DSM 1321 strain.</title>
        <authorList>
            <person name="Park M.-K."/>
            <person name="Lee Y.-J."/>
            <person name="Yi H."/>
            <person name="Bahn Y.-S."/>
            <person name="Kim J.F."/>
            <person name="Lee D.-W."/>
        </authorList>
    </citation>
    <scope>NUCLEOTIDE SEQUENCE [LARGE SCALE GENOMIC DNA]</scope>
    <source>
        <strain evidence="6 7">DSM 1321</strain>
    </source>
</reference>
<evidence type="ECO:0000256" key="3">
    <source>
        <dbReference type="ARBA" id="ARBA00023136"/>
    </source>
</evidence>
<name>A0A223EB86_9BACI</name>
<feature type="transmembrane region" description="Helical" evidence="5">
    <location>
        <begin position="329"/>
        <end position="348"/>
    </location>
</feature>
<dbReference type="Pfam" id="PF03323">
    <property type="entry name" value="GerA"/>
    <property type="match status" value="1"/>
</dbReference>
<feature type="transmembrane region" description="Helical" evidence="5">
    <location>
        <begin position="360"/>
        <end position="384"/>
    </location>
</feature>
<dbReference type="Proteomes" id="UP000214618">
    <property type="component" value="Chromosome"/>
</dbReference>
<dbReference type="GO" id="GO:0005886">
    <property type="term" value="C:plasma membrane"/>
    <property type="evidence" value="ECO:0007669"/>
    <property type="project" value="UniProtKB-SubCell"/>
</dbReference>
<dbReference type="GO" id="GO:0009847">
    <property type="term" value="P:spore germination"/>
    <property type="evidence" value="ECO:0007669"/>
    <property type="project" value="UniProtKB-UniRule"/>
</dbReference>
<evidence type="ECO:0000256" key="4">
    <source>
        <dbReference type="PIRNR" id="PIRNR005690"/>
    </source>
</evidence>
<keyword evidence="5" id="KW-0812">Transmembrane</keyword>
<feature type="transmembrane region" description="Helical" evidence="5">
    <location>
        <begin position="237"/>
        <end position="259"/>
    </location>
</feature>
<dbReference type="RefSeq" id="WP_094246544.1">
    <property type="nucleotide sequence ID" value="NZ_CP017704.1"/>
</dbReference>
<dbReference type="AlphaFoldDB" id="A0A223EB86"/>
<proteinExistence type="inferred from homology"/>
<organism evidence="6 7">
    <name type="scientific">Peribacillus simplex NBRC 15720 = DSM 1321</name>
    <dbReference type="NCBI Taxonomy" id="1349754"/>
    <lineage>
        <taxon>Bacteria</taxon>
        <taxon>Bacillati</taxon>
        <taxon>Bacillota</taxon>
        <taxon>Bacilli</taxon>
        <taxon>Bacillales</taxon>
        <taxon>Bacillaceae</taxon>
        <taxon>Peribacillus</taxon>
    </lineage>
</organism>
<protein>
    <submittedName>
        <fullName evidence="6">Spore germination protein</fullName>
    </submittedName>
</protein>
<evidence type="ECO:0000256" key="2">
    <source>
        <dbReference type="ARBA" id="ARBA00005278"/>
    </source>
</evidence>
<evidence type="ECO:0000256" key="1">
    <source>
        <dbReference type="ARBA" id="ARBA00004141"/>
    </source>
</evidence>
<gene>
    <name evidence="6" type="ORF">BS1321_00020</name>
</gene>
<sequence>MNYPAFNDIVLDLSATQVESRHPVSIEKLVISKICAVREQDVETYEKVIEHIFDGKTLLFIDGMANGYVLNLEKEKIRTLSEPSTERVVRGPKLGFIESLQENIGLIRQYSNHPNLIVKQQKLGTLEKREVALIYYEGKASDSLLKEVNNRINGVKATDLQDSGMLEELIDTSFSPFPQIQNTERPDKVLAALQEGRVVIMVDGSPFALMAPTTITMLLQSPDDYYERWVAGSFLRVLRYFSLFITVFLSGIYISLVSFNPGLLPTELAMTIAGTRENVPFPPFVEAIIMELTIELLREAGIRLPAPIGQTVGLVGGVIIGQAAVQANIVSSLMVIIVAITTITSFTVPQYSFGLAFRALRFGAMIFSAVLGLYGTTLFFIIVISHLSKLTSFQEPYFQPTDFIGKKTWKDAFLRLPKRKKGGNFLEPSRRQNS</sequence>
<dbReference type="InterPro" id="IPR050768">
    <property type="entry name" value="UPF0353/GerABKA_families"/>
</dbReference>
<keyword evidence="5" id="KW-1133">Transmembrane helix</keyword>
<dbReference type="GeneID" id="56471107"/>
<evidence type="ECO:0000313" key="7">
    <source>
        <dbReference type="Proteomes" id="UP000214618"/>
    </source>
</evidence>
<dbReference type="PANTHER" id="PTHR22550:SF5">
    <property type="entry name" value="LEUCINE ZIPPER PROTEIN 4"/>
    <property type="match status" value="1"/>
</dbReference>
<dbReference type="InterPro" id="IPR004995">
    <property type="entry name" value="Spore_Ger"/>
</dbReference>
<dbReference type="PIRSF" id="PIRSF005690">
    <property type="entry name" value="GerBA"/>
    <property type="match status" value="1"/>
</dbReference>
<accession>A0A223EB86</accession>
<comment type="subcellular location">
    <subcellularLocation>
        <location evidence="4">Cell membrane</location>
    </subcellularLocation>
    <subcellularLocation>
        <location evidence="1">Membrane</location>
        <topology evidence="1">Multi-pass membrane protein</topology>
    </subcellularLocation>
</comment>
<evidence type="ECO:0000313" key="6">
    <source>
        <dbReference type="EMBL" id="ASS92504.1"/>
    </source>
</evidence>
<dbReference type="PANTHER" id="PTHR22550">
    <property type="entry name" value="SPORE GERMINATION PROTEIN"/>
    <property type="match status" value="1"/>
</dbReference>